<keyword evidence="3" id="KW-1185">Reference proteome</keyword>
<feature type="region of interest" description="Disordered" evidence="1">
    <location>
        <begin position="18"/>
        <end position="72"/>
    </location>
</feature>
<accession>A0ABN9WRY6</accession>
<evidence type="ECO:0000313" key="2">
    <source>
        <dbReference type="EMBL" id="CAK0889506.1"/>
    </source>
</evidence>
<dbReference type="EMBL" id="CAUYUJ010019221">
    <property type="protein sequence ID" value="CAK0889506.1"/>
    <property type="molecule type" value="Genomic_DNA"/>
</dbReference>
<sequence length="186" mass="20198">MCLALCAKCNTFALPADGPAQTARGAKSTAIFAGSPRRGPGETTSSSSSERSEAKRSPVGHHGSPRRASFTASAVRRKAVQKGCSSFEMRWEQGSLLRRCFGLLWADKSAPVHLYVRAQQVTVHNRAAAGWRWAEKAFTLHTSSPAIPYPTKNCECQVTSCLHITKHPAGMALEVTADMDRQRQAE</sequence>
<dbReference type="Proteomes" id="UP001189429">
    <property type="component" value="Unassembled WGS sequence"/>
</dbReference>
<protein>
    <submittedName>
        <fullName evidence="2">Uncharacterized protein</fullName>
    </submittedName>
</protein>
<name>A0ABN9WRY6_9DINO</name>
<organism evidence="2 3">
    <name type="scientific">Prorocentrum cordatum</name>
    <dbReference type="NCBI Taxonomy" id="2364126"/>
    <lineage>
        <taxon>Eukaryota</taxon>
        <taxon>Sar</taxon>
        <taxon>Alveolata</taxon>
        <taxon>Dinophyceae</taxon>
        <taxon>Prorocentrales</taxon>
        <taxon>Prorocentraceae</taxon>
        <taxon>Prorocentrum</taxon>
    </lineage>
</organism>
<evidence type="ECO:0000256" key="1">
    <source>
        <dbReference type="SAM" id="MobiDB-lite"/>
    </source>
</evidence>
<proteinExistence type="predicted"/>
<evidence type="ECO:0000313" key="3">
    <source>
        <dbReference type="Proteomes" id="UP001189429"/>
    </source>
</evidence>
<gene>
    <name evidence="2" type="ORF">PCOR1329_LOCUS70015</name>
</gene>
<reference evidence="2" key="1">
    <citation type="submission" date="2023-10" db="EMBL/GenBank/DDBJ databases">
        <authorList>
            <person name="Chen Y."/>
            <person name="Shah S."/>
            <person name="Dougan E. K."/>
            <person name="Thang M."/>
            <person name="Chan C."/>
        </authorList>
    </citation>
    <scope>NUCLEOTIDE SEQUENCE [LARGE SCALE GENOMIC DNA]</scope>
</reference>
<comment type="caution">
    <text evidence="2">The sequence shown here is derived from an EMBL/GenBank/DDBJ whole genome shotgun (WGS) entry which is preliminary data.</text>
</comment>